<accession>A0A2A8BYQ3</accession>
<gene>
    <name evidence="1" type="ORF">CN613_25560</name>
</gene>
<dbReference type="EMBL" id="NUDP01000117">
    <property type="protein sequence ID" value="PEM65314.1"/>
    <property type="molecule type" value="Genomic_DNA"/>
</dbReference>
<protein>
    <submittedName>
        <fullName evidence="1">Uncharacterized protein</fullName>
    </submittedName>
</protein>
<evidence type="ECO:0000313" key="1">
    <source>
        <dbReference type="EMBL" id="PEM65314.1"/>
    </source>
</evidence>
<dbReference type="Proteomes" id="UP000219775">
    <property type="component" value="Unassembled WGS sequence"/>
</dbReference>
<dbReference type="AlphaFoldDB" id="A0A2A8BYQ3"/>
<name>A0A2A8BYQ3_9BACI</name>
<sequence>MKYNRGQLLQMAYEGKVKKDDQFKSNRGDIIFFDGHSLRWEDGGQMLRNRIFMNELFECYTPKVTVELTQKEVNTLRVLTGATSSGDLKEKNSRRGTLDIVTDGGYGLYSKFLALSK</sequence>
<evidence type="ECO:0000313" key="2">
    <source>
        <dbReference type="Proteomes" id="UP000219775"/>
    </source>
</evidence>
<comment type="caution">
    <text evidence="1">The sequence shown here is derived from an EMBL/GenBank/DDBJ whole genome shotgun (WGS) entry which is preliminary data.</text>
</comment>
<reference evidence="1 2" key="1">
    <citation type="submission" date="2017-09" db="EMBL/GenBank/DDBJ databases">
        <title>Large-scale bioinformatics analysis of Bacillus genomes uncovers conserved roles of natural products in bacterial physiology.</title>
        <authorList>
            <consortium name="Agbiome Team Llc"/>
            <person name="Bleich R.M."/>
            <person name="Grubbs K.J."/>
            <person name="Santa Maria K.C."/>
            <person name="Allen S.E."/>
            <person name="Farag S."/>
            <person name="Shank E.A."/>
            <person name="Bowers A."/>
        </authorList>
    </citation>
    <scope>NUCLEOTIDE SEQUENCE [LARGE SCALE GENOMIC DNA]</scope>
    <source>
        <strain evidence="1 2">AFS009893</strain>
    </source>
</reference>
<dbReference type="RefSeq" id="WP_098129081.1">
    <property type="nucleotide sequence ID" value="NZ_NUDP01000117.1"/>
</dbReference>
<proteinExistence type="predicted"/>
<organism evidence="1 2">
    <name type="scientific">Bacillus pseudomycoides</name>
    <dbReference type="NCBI Taxonomy" id="64104"/>
    <lineage>
        <taxon>Bacteria</taxon>
        <taxon>Bacillati</taxon>
        <taxon>Bacillota</taxon>
        <taxon>Bacilli</taxon>
        <taxon>Bacillales</taxon>
        <taxon>Bacillaceae</taxon>
        <taxon>Bacillus</taxon>
        <taxon>Bacillus cereus group</taxon>
    </lineage>
</organism>